<dbReference type="EMBL" id="CP010836">
    <property type="protein sequence ID" value="AJP74701.1"/>
    <property type="molecule type" value="Genomic_DNA"/>
</dbReference>
<dbReference type="AlphaFoldDB" id="A0A7U5CV63"/>
<evidence type="ECO:0000259" key="9">
    <source>
        <dbReference type="Pfam" id="PF02737"/>
    </source>
</evidence>
<dbReference type="GO" id="GO:0008691">
    <property type="term" value="F:3-hydroxybutyryl-CoA dehydrogenase activity"/>
    <property type="evidence" value="ECO:0007669"/>
    <property type="project" value="UniProtKB-EC"/>
</dbReference>
<evidence type="ECO:0000256" key="6">
    <source>
        <dbReference type="ARBA" id="ARBA00049556"/>
    </source>
</evidence>
<evidence type="ECO:0000256" key="3">
    <source>
        <dbReference type="ARBA" id="ARBA00023002"/>
    </source>
</evidence>
<dbReference type="InterPro" id="IPR052242">
    <property type="entry name" value="Mito_3-hydroxyacyl-CoA_DH"/>
</dbReference>
<dbReference type="PANTHER" id="PTHR43561:SF3">
    <property type="entry name" value="HYDROXYACYL-COENZYME A DEHYDROGENASE, MITOCHONDRIAL"/>
    <property type="match status" value="1"/>
</dbReference>
<reference evidence="10 11" key="2">
    <citation type="submission" date="2015-02" db="EMBL/GenBank/DDBJ databases">
        <title>The complete genome of Sphingomonas hengshuiensis sp. WHSC-8 isolated from soil of Hengshui Lake.</title>
        <authorList>
            <person name="Wei S."/>
            <person name="Guo J."/>
            <person name="Su C."/>
            <person name="Wu R."/>
            <person name="Zhang Z."/>
            <person name="Liang K."/>
            <person name="Li H."/>
            <person name="Wang T."/>
            <person name="Liu H."/>
            <person name="Zhang C."/>
            <person name="Li Z."/>
            <person name="Wang Q."/>
            <person name="Meng J."/>
        </authorList>
    </citation>
    <scope>NUCLEOTIDE SEQUENCE [LARGE SCALE GENOMIC DNA]</scope>
    <source>
        <strain evidence="10 11">WHSC-8</strain>
    </source>
</reference>
<accession>A0A7U5CV63</accession>
<dbReference type="Gene3D" id="1.10.1040.10">
    <property type="entry name" value="N-(1-d-carboxylethyl)-l-norvaline Dehydrogenase, domain 2"/>
    <property type="match status" value="1"/>
</dbReference>
<comment type="catalytic activity">
    <reaction evidence="6">
        <text>a (3S)-3-hydroxyacyl-CoA + NAD(+) = a 3-oxoacyl-CoA + NADH + H(+)</text>
        <dbReference type="Rhea" id="RHEA:22432"/>
        <dbReference type="ChEBI" id="CHEBI:15378"/>
        <dbReference type="ChEBI" id="CHEBI:57318"/>
        <dbReference type="ChEBI" id="CHEBI:57540"/>
        <dbReference type="ChEBI" id="CHEBI:57945"/>
        <dbReference type="ChEBI" id="CHEBI:90726"/>
        <dbReference type="EC" id="1.1.1.35"/>
    </reaction>
</comment>
<dbReference type="InterPro" id="IPR036291">
    <property type="entry name" value="NAD(P)-bd_dom_sf"/>
</dbReference>
<keyword evidence="4" id="KW-0520">NAD</keyword>
<dbReference type="PIRSF" id="PIRSF000105">
    <property type="entry name" value="HCDH"/>
    <property type="match status" value="1"/>
</dbReference>
<dbReference type="SUPFAM" id="SSF48179">
    <property type="entry name" value="6-phosphogluconate dehydrogenase C-terminal domain-like"/>
    <property type="match status" value="1"/>
</dbReference>
<dbReference type="EC" id="1.1.1.157" evidence="10"/>
<organism evidence="10 11">
    <name type="scientific">Sphingomonas hengshuiensis</name>
    <dbReference type="NCBI Taxonomy" id="1609977"/>
    <lineage>
        <taxon>Bacteria</taxon>
        <taxon>Pseudomonadati</taxon>
        <taxon>Pseudomonadota</taxon>
        <taxon>Alphaproteobacteria</taxon>
        <taxon>Sphingomonadales</taxon>
        <taxon>Sphingomonadaceae</taxon>
        <taxon>Sphingomonas</taxon>
    </lineage>
</organism>
<gene>
    <name evidence="10" type="ORF">TS85_20930</name>
</gene>
<evidence type="ECO:0000259" key="8">
    <source>
        <dbReference type="Pfam" id="PF00725"/>
    </source>
</evidence>
<evidence type="ECO:0000256" key="1">
    <source>
        <dbReference type="ARBA" id="ARBA00005005"/>
    </source>
</evidence>
<dbReference type="NCBIfam" id="NF006143">
    <property type="entry name" value="PRK08293.1"/>
    <property type="match status" value="1"/>
</dbReference>
<proteinExistence type="predicted"/>
<feature type="domain" description="3-hydroxyacyl-CoA dehydrogenase NAD binding" evidence="9">
    <location>
        <begin position="2"/>
        <end position="176"/>
    </location>
</feature>
<dbReference type="GO" id="GO:0003857">
    <property type="term" value="F:(3S)-3-hydroxyacyl-CoA dehydrogenase (NAD+) activity"/>
    <property type="evidence" value="ECO:0007669"/>
    <property type="project" value="UniProtKB-EC"/>
</dbReference>
<dbReference type="Proteomes" id="UP000032300">
    <property type="component" value="Chromosome"/>
</dbReference>
<dbReference type="Pfam" id="PF00725">
    <property type="entry name" value="3HCDH"/>
    <property type="match status" value="1"/>
</dbReference>
<dbReference type="GO" id="GO:0006635">
    <property type="term" value="P:fatty acid beta-oxidation"/>
    <property type="evidence" value="ECO:0007669"/>
    <property type="project" value="TreeGrafter"/>
</dbReference>
<reference evidence="10 11" key="1">
    <citation type="journal article" date="2015" name="Int. J. Syst. Evol. Microbiol.">
        <title>Sphingomonas hengshuiensis sp. nov., isolated from lake wetland.</title>
        <authorList>
            <person name="Wei S."/>
            <person name="Wang T."/>
            <person name="Liu H."/>
            <person name="Zhang C."/>
            <person name="Guo J."/>
            <person name="Wang Q."/>
            <person name="Liang K."/>
            <person name="Zhang Z."/>
        </authorList>
    </citation>
    <scope>NUCLEOTIDE SEQUENCE [LARGE SCALE GENOMIC DNA]</scope>
    <source>
        <strain evidence="10 11">WHSC-8</strain>
    </source>
</reference>
<evidence type="ECO:0000256" key="4">
    <source>
        <dbReference type="ARBA" id="ARBA00023027"/>
    </source>
</evidence>
<dbReference type="Gene3D" id="3.40.50.720">
    <property type="entry name" value="NAD(P)-binding Rossmann-like Domain"/>
    <property type="match status" value="1"/>
</dbReference>
<dbReference type="GO" id="GO:0070403">
    <property type="term" value="F:NAD+ binding"/>
    <property type="evidence" value="ECO:0007669"/>
    <property type="project" value="InterPro"/>
</dbReference>
<dbReference type="KEGG" id="sphi:TS85_20930"/>
<dbReference type="InterPro" id="IPR006108">
    <property type="entry name" value="3HC_DH_C"/>
</dbReference>
<dbReference type="InterPro" id="IPR013328">
    <property type="entry name" value="6PGD_dom2"/>
</dbReference>
<dbReference type="SUPFAM" id="SSF51735">
    <property type="entry name" value="NAD(P)-binding Rossmann-fold domains"/>
    <property type="match status" value="1"/>
</dbReference>
<sequence length="291" mass="31376">MVAGGGILGSQIAFQTAFHGFRVTLYDIDDAAIARARQSCAGLKQAYATDMGADDAAIEATLGRIAFTDALGDAARDAHLVIEAIPESIDIKKAFYNQLAALAPANTIFASNSSTFVPSQLAEFTGRAERYLHLHFSNRIWKHNTAEIMGSPATSPDVFDTVTVFARRIGMVPLPLHREHPGYIGNALLVPLLTAALDLVAHGVADVQSIDRNWMINRETPLGPFAMLDNIGMRTAQQIAQNQHKNEPSARTATVLDYIDGMIASGKLGAAAGEGFYRYPDPAYARPDFLC</sequence>
<keyword evidence="2" id="KW-0276">Fatty acid metabolism</keyword>
<dbReference type="InterPro" id="IPR022694">
    <property type="entry name" value="3-OHacyl-CoA_DH"/>
</dbReference>
<evidence type="ECO:0000256" key="7">
    <source>
        <dbReference type="PIRSR" id="PIRSR000105-1"/>
    </source>
</evidence>
<comment type="pathway">
    <text evidence="1">Lipid metabolism; fatty acid beta-oxidation.</text>
</comment>
<protein>
    <submittedName>
        <fullName evidence="10">3-hydroxybutyryl-CoA dehydrogenase</fullName>
        <ecNumber evidence="10">1.1.1.157</ecNumber>
    </submittedName>
</protein>
<dbReference type="InterPro" id="IPR008927">
    <property type="entry name" value="6-PGluconate_DH-like_C_sf"/>
</dbReference>
<feature type="domain" description="3-hydroxyacyl-CoA dehydrogenase C-terminal" evidence="8">
    <location>
        <begin position="182"/>
        <end position="279"/>
    </location>
</feature>
<evidence type="ECO:0000256" key="2">
    <source>
        <dbReference type="ARBA" id="ARBA00022832"/>
    </source>
</evidence>
<feature type="site" description="Important for catalytic activity" evidence="7">
    <location>
        <position position="135"/>
    </location>
</feature>
<evidence type="ECO:0000256" key="5">
    <source>
        <dbReference type="ARBA" id="ARBA00023098"/>
    </source>
</evidence>
<dbReference type="InterPro" id="IPR006176">
    <property type="entry name" value="3-OHacyl-CoA_DH_NAD-bd"/>
</dbReference>
<keyword evidence="5" id="KW-0443">Lipid metabolism</keyword>
<evidence type="ECO:0000313" key="11">
    <source>
        <dbReference type="Proteomes" id="UP000032300"/>
    </source>
</evidence>
<keyword evidence="11" id="KW-1185">Reference proteome</keyword>
<evidence type="ECO:0000313" key="10">
    <source>
        <dbReference type="EMBL" id="AJP74701.1"/>
    </source>
</evidence>
<name>A0A7U5CV63_9SPHN</name>
<dbReference type="Pfam" id="PF02737">
    <property type="entry name" value="3HCDH_N"/>
    <property type="match status" value="1"/>
</dbReference>
<keyword evidence="3 10" id="KW-0560">Oxidoreductase</keyword>
<dbReference type="PANTHER" id="PTHR43561">
    <property type="match status" value="1"/>
</dbReference>